<feature type="domain" description="TonB-dependent receptor plug" evidence="14">
    <location>
        <begin position="53"/>
        <end position="160"/>
    </location>
</feature>
<dbReference type="InterPro" id="IPR039426">
    <property type="entry name" value="TonB-dep_rcpt-like"/>
</dbReference>
<dbReference type="PANTHER" id="PTHR30069:SF29">
    <property type="entry name" value="HEMOGLOBIN AND HEMOGLOBIN-HAPTOGLOBIN-BINDING PROTEIN 1-RELATED"/>
    <property type="match status" value="1"/>
</dbReference>
<keyword evidence="6 11" id="KW-0798">TonB box</keyword>
<dbReference type="GO" id="GO:0015344">
    <property type="term" value="F:siderophore uptake transmembrane transporter activity"/>
    <property type="evidence" value="ECO:0007669"/>
    <property type="project" value="TreeGrafter"/>
</dbReference>
<evidence type="ECO:0000313" key="16">
    <source>
        <dbReference type="Proteomes" id="UP000004633"/>
    </source>
</evidence>
<feature type="domain" description="TonB-dependent receptor-like beta-barrel" evidence="13">
    <location>
        <begin position="219"/>
        <end position="629"/>
    </location>
</feature>
<dbReference type="SUPFAM" id="SSF56935">
    <property type="entry name" value="Porins"/>
    <property type="match status" value="1"/>
</dbReference>
<dbReference type="PROSITE" id="PS01156">
    <property type="entry name" value="TONB_DEPENDENT_REC_2"/>
    <property type="match status" value="1"/>
</dbReference>
<evidence type="ECO:0000256" key="10">
    <source>
        <dbReference type="PROSITE-ProRule" id="PRU01360"/>
    </source>
</evidence>
<evidence type="ECO:0000256" key="4">
    <source>
        <dbReference type="ARBA" id="ARBA00022692"/>
    </source>
</evidence>
<evidence type="ECO:0000259" key="14">
    <source>
        <dbReference type="Pfam" id="PF07715"/>
    </source>
</evidence>
<organism evidence="15 16">
    <name type="scientific">Selenomonas artemidis F0399</name>
    <dbReference type="NCBI Taxonomy" id="749551"/>
    <lineage>
        <taxon>Bacteria</taxon>
        <taxon>Bacillati</taxon>
        <taxon>Bacillota</taxon>
        <taxon>Negativicutes</taxon>
        <taxon>Selenomonadales</taxon>
        <taxon>Selenomonadaceae</taxon>
        <taxon>Selenomonas</taxon>
    </lineage>
</organism>
<evidence type="ECO:0000256" key="9">
    <source>
        <dbReference type="ARBA" id="ARBA00023237"/>
    </source>
</evidence>
<sequence length="656" mass="74277">MKKSLLQTLVVTAILSGMNGVVSAEGGQDTSKLDEYTLDDVVVTAQRVETKDLDTPATTTVITAQQLKDSGAQTAFDALERIPGVNAYSYGPAGEGSIDLSRINIRGLDKGTLVLIDGSPANLMNYNQMMNAIPVESIEKIEVVKGASSVLYGAEAMAGVINIITKNPTDDKLHGSVTGMIGSHEKNYGIAVSGQNFSIQYKKEYRKEISQYNRMFPYTYAGRNFTRKSSDNSMRDSIFLNLRLSDKLTANYTYNETDRGHREFKYDTHVKDWVTPYKHYRYEYKTNRFALIYDDKHTGLKSSLAYLKHTTRPLNADSTTDTDATSWNFDTQKKWDLRGGLDTLVAGFDFHREGHVKRHSTNHGSLHRDQYAVFAAYTRQMNDRFSATVGIREHFVKGNGYDRGQSIFLPQVQTLYKMSPRASWYVNVGRSFETPAVNSPYYSAKVSTRYRLNPQDGWTYETGIKFGDVKESLKVALFHMDINNKFKWVKENTVISGGDPNTWVQTNLDKFKNTGIELEYSRQLSDRLSIRTGGYYGNPKAKSSNGNWTQSDARVQLFAGLQYHVNKLRLNTDWYVTAKRQPSAYLLTGIYGASSGKSDHAIPNRIEGNLTMEYTISPVQTVSFGVYNLLDRDNPINDNEHWSLPRNYRLSYTYRF</sequence>
<keyword evidence="16" id="KW-1185">Reference proteome</keyword>
<dbReference type="GO" id="GO:0044718">
    <property type="term" value="P:siderophore transmembrane transport"/>
    <property type="evidence" value="ECO:0007669"/>
    <property type="project" value="TreeGrafter"/>
</dbReference>
<dbReference type="HOGENOM" id="CLU_008287_18_0_9"/>
<dbReference type="InterPro" id="IPR037066">
    <property type="entry name" value="Plug_dom_sf"/>
</dbReference>
<keyword evidence="4 10" id="KW-0812">Transmembrane</keyword>
<comment type="similarity">
    <text evidence="10 11">Belongs to the TonB-dependent receptor family.</text>
</comment>
<evidence type="ECO:0000256" key="1">
    <source>
        <dbReference type="ARBA" id="ARBA00004571"/>
    </source>
</evidence>
<dbReference type="Gene3D" id="2.170.130.10">
    <property type="entry name" value="TonB-dependent receptor, plug domain"/>
    <property type="match status" value="1"/>
</dbReference>
<keyword evidence="2 10" id="KW-0813">Transport</keyword>
<reference evidence="15 16" key="1">
    <citation type="submission" date="2010-08" db="EMBL/GenBank/DDBJ databases">
        <authorList>
            <person name="Weinstock G."/>
            <person name="Sodergren E."/>
            <person name="Clifton S."/>
            <person name="Fulton L."/>
            <person name="Fulton B."/>
            <person name="Courtney L."/>
            <person name="Fronick C."/>
            <person name="Harrison M."/>
            <person name="Strong C."/>
            <person name="Farmer C."/>
            <person name="Delahaunty K."/>
            <person name="Markovic C."/>
            <person name="Hall O."/>
            <person name="Minx P."/>
            <person name="Tomlinson C."/>
            <person name="Mitreva M."/>
            <person name="Hou S."/>
            <person name="Chen J."/>
            <person name="Wollam A."/>
            <person name="Pepin K.H."/>
            <person name="Johnson M."/>
            <person name="Bhonagiri V."/>
            <person name="Zhang X."/>
            <person name="Suruliraj S."/>
            <person name="Warren W."/>
            <person name="Chinwalla A."/>
            <person name="Mardis E.R."/>
            <person name="Wilson R.K."/>
        </authorList>
    </citation>
    <scope>NUCLEOTIDE SEQUENCE [LARGE SCALE GENOMIC DNA]</scope>
    <source>
        <strain evidence="15 16">F0399</strain>
    </source>
</reference>
<dbReference type="EMBL" id="AECV01000016">
    <property type="protein sequence ID" value="EFW29841.1"/>
    <property type="molecule type" value="Genomic_DNA"/>
</dbReference>
<dbReference type="InterPro" id="IPR010917">
    <property type="entry name" value="TonB_rcpt_CS"/>
</dbReference>
<accession>E7N259</accession>
<evidence type="ECO:0000256" key="11">
    <source>
        <dbReference type="RuleBase" id="RU003357"/>
    </source>
</evidence>
<dbReference type="RefSeq" id="WP_009349735.1">
    <property type="nucleotide sequence ID" value="NZ_GL638136.1"/>
</dbReference>
<proteinExistence type="inferred from homology"/>
<comment type="caution">
    <text evidence="15">The sequence shown here is derived from an EMBL/GenBank/DDBJ whole genome shotgun (WGS) entry which is preliminary data.</text>
</comment>
<dbReference type="GO" id="GO:0009279">
    <property type="term" value="C:cell outer membrane"/>
    <property type="evidence" value="ECO:0007669"/>
    <property type="project" value="UniProtKB-SubCell"/>
</dbReference>
<evidence type="ECO:0000256" key="8">
    <source>
        <dbReference type="ARBA" id="ARBA00023170"/>
    </source>
</evidence>
<dbReference type="STRING" id="749551.HMPREF9555_01069"/>
<name>E7N259_9FIRM</name>
<keyword evidence="9 10" id="KW-0998">Cell outer membrane</keyword>
<dbReference type="PROSITE" id="PS52016">
    <property type="entry name" value="TONB_DEPENDENT_REC_3"/>
    <property type="match status" value="1"/>
</dbReference>
<evidence type="ECO:0000256" key="7">
    <source>
        <dbReference type="ARBA" id="ARBA00023136"/>
    </source>
</evidence>
<keyword evidence="7 10" id="KW-0472">Membrane</keyword>
<keyword evidence="8 15" id="KW-0675">Receptor</keyword>
<evidence type="ECO:0000256" key="6">
    <source>
        <dbReference type="ARBA" id="ARBA00023077"/>
    </source>
</evidence>
<dbReference type="Proteomes" id="UP000004633">
    <property type="component" value="Unassembled WGS sequence"/>
</dbReference>
<protein>
    <submittedName>
        <fullName evidence="15">TonB-dependent receptor plug domain protein</fullName>
    </submittedName>
</protein>
<dbReference type="InterPro" id="IPR000531">
    <property type="entry name" value="Beta-barrel_TonB"/>
</dbReference>
<dbReference type="InterPro" id="IPR036942">
    <property type="entry name" value="Beta-barrel_TonB_sf"/>
</dbReference>
<evidence type="ECO:0000259" key="13">
    <source>
        <dbReference type="Pfam" id="PF00593"/>
    </source>
</evidence>
<comment type="subcellular location">
    <subcellularLocation>
        <location evidence="1 10">Cell outer membrane</location>
        <topology evidence="1 10">Multi-pass membrane protein</topology>
    </subcellularLocation>
</comment>
<feature type="chain" id="PRO_5003219400" evidence="12">
    <location>
        <begin position="25"/>
        <end position="656"/>
    </location>
</feature>
<dbReference type="Gene3D" id="2.40.170.20">
    <property type="entry name" value="TonB-dependent receptor, beta-barrel domain"/>
    <property type="match status" value="1"/>
</dbReference>
<evidence type="ECO:0000256" key="5">
    <source>
        <dbReference type="ARBA" id="ARBA00022729"/>
    </source>
</evidence>
<keyword evidence="5 12" id="KW-0732">Signal</keyword>
<gene>
    <name evidence="15" type="ORF">HMPREF9555_01069</name>
</gene>
<dbReference type="Pfam" id="PF00593">
    <property type="entry name" value="TonB_dep_Rec_b-barrel"/>
    <property type="match status" value="1"/>
</dbReference>
<dbReference type="InterPro" id="IPR012910">
    <property type="entry name" value="Plug_dom"/>
</dbReference>
<dbReference type="PANTHER" id="PTHR30069">
    <property type="entry name" value="TONB-DEPENDENT OUTER MEMBRANE RECEPTOR"/>
    <property type="match status" value="1"/>
</dbReference>
<dbReference type="AlphaFoldDB" id="E7N259"/>
<evidence type="ECO:0000256" key="12">
    <source>
        <dbReference type="SAM" id="SignalP"/>
    </source>
</evidence>
<feature type="signal peptide" evidence="12">
    <location>
        <begin position="1"/>
        <end position="24"/>
    </location>
</feature>
<evidence type="ECO:0000256" key="2">
    <source>
        <dbReference type="ARBA" id="ARBA00022448"/>
    </source>
</evidence>
<evidence type="ECO:0000256" key="3">
    <source>
        <dbReference type="ARBA" id="ARBA00022452"/>
    </source>
</evidence>
<evidence type="ECO:0000313" key="15">
    <source>
        <dbReference type="EMBL" id="EFW29841.1"/>
    </source>
</evidence>
<keyword evidence="3 10" id="KW-1134">Transmembrane beta strand</keyword>
<dbReference type="CDD" id="cd01347">
    <property type="entry name" value="ligand_gated_channel"/>
    <property type="match status" value="1"/>
</dbReference>
<dbReference type="Pfam" id="PF07715">
    <property type="entry name" value="Plug"/>
    <property type="match status" value="1"/>
</dbReference>